<evidence type="ECO:0000313" key="4">
    <source>
        <dbReference type="Proteomes" id="UP001454036"/>
    </source>
</evidence>
<proteinExistence type="predicted"/>
<feature type="coiled-coil region" evidence="1">
    <location>
        <begin position="222"/>
        <end position="254"/>
    </location>
</feature>
<dbReference type="EMBL" id="BAABME010013345">
    <property type="protein sequence ID" value="GAA0186070.1"/>
    <property type="molecule type" value="Genomic_DNA"/>
</dbReference>
<keyword evidence="4" id="KW-1185">Reference proteome</keyword>
<sequence>MVPESFSATPLVTDSHPPTPAGPSISKNPQIIPLAKIPSLLKRLAREPPPSGFQPVKRLKVLASRKKAPQVPLQDSVEEGYDRGPSSEEGKGCCSRRPSSPYDGRYLAPPYRIPNLEVTREAPWNTRKFHFHTVKPLLNKKVAATYSPLKNPYAALNYAFILTKRNDLLTHDNRTVEKKIEILKKVNATKNELFNCAKKDLIIEREERAKLSEAGEERDQKLEGTLAEVNRLKEESVEVEKNAMQARYKELEMSSVGDLERTT</sequence>
<accession>A0AAV3RYZ6</accession>
<organism evidence="3 4">
    <name type="scientific">Lithospermum erythrorhizon</name>
    <name type="common">Purple gromwell</name>
    <name type="synonym">Lithospermum officinale var. erythrorhizon</name>
    <dbReference type="NCBI Taxonomy" id="34254"/>
    <lineage>
        <taxon>Eukaryota</taxon>
        <taxon>Viridiplantae</taxon>
        <taxon>Streptophyta</taxon>
        <taxon>Embryophyta</taxon>
        <taxon>Tracheophyta</taxon>
        <taxon>Spermatophyta</taxon>
        <taxon>Magnoliopsida</taxon>
        <taxon>eudicotyledons</taxon>
        <taxon>Gunneridae</taxon>
        <taxon>Pentapetalae</taxon>
        <taxon>asterids</taxon>
        <taxon>lamiids</taxon>
        <taxon>Boraginales</taxon>
        <taxon>Boraginaceae</taxon>
        <taxon>Boraginoideae</taxon>
        <taxon>Lithospermeae</taxon>
        <taxon>Lithospermum</taxon>
    </lineage>
</organism>
<protein>
    <submittedName>
        <fullName evidence="3">Uncharacterized protein</fullName>
    </submittedName>
</protein>
<dbReference type="AlphaFoldDB" id="A0AAV3RYZ6"/>
<gene>
    <name evidence="3" type="ORF">LIER_33358</name>
</gene>
<comment type="caution">
    <text evidence="3">The sequence shown here is derived from an EMBL/GenBank/DDBJ whole genome shotgun (WGS) entry which is preliminary data.</text>
</comment>
<feature type="compositionally biased region" description="Basic and acidic residues" evidence="2">
    <location>
        <begin position="80"/>
        <end position="91"/>
    </location>
</feature>
<feature type="region of interest" description="Disordered" evidence="2">
    <location>
        <begin position="64"/>
        <end position="101"/>
    </location>
</feature>
<feature type="compositionally biased region" description="Polar residues" evidence="2">
    <location>
        <begin position="1"/>
        <end position="12"/>
    </location>
</feature>
<feature type="region of interest" description="Disordered" evidence="2">
    <location>
        <begin position="1"/>
        <end position="30"/>
    </location>
</feature>
<reference evidence="3 4" key="1">
    <citation type="submission" date="2024-01" db="EMBL/GenBank/DDBJ databases">
        <title>The complete chloroplast genome sequence of Lithospermum erythrorhizon: insights into the phylogenetic relationship among Boraginaceae species and the maternal lineages of purple gromwells.</title>
        <authorList>
            <person name="Okada T."/>
            <person name="Watanabe K."/>
        </authorList>
    </citation>
    <scope>NUCLEOTIDE SEQUENCE [LARGE SCALE GENOMIC DNA]</scope>
</reference>
<evidence type="ECO:0000313" key="3">
    <source>
        <dbReference type="EMBL" id="GAA0186070.1"/>
    </source>
</evidence>
<dbReference type="Proteomes" id="UP001454036">
    <property type="component" value="Unassembled WGS sequence"/>
</dbReference>
<evidence type="ECO:0000256" key="2">
    <source>
        <dbReference type="SAM" id="MobiDB-lite"/>
    </source>
</evidence>
<keyword evidence="1" id="KW-0175">Coiled coil</keyword>
<name>A0AAV3RYZ6_LITER</name>
<evidence type="ECO:0000256" key="1">
    <source>
        <dbReference type="SAM" id="Coils"/>
    </source>
</evidence>